<evidence type="ECO:0000313" key="3">
    <source>
        <dbReference type="Proteomes" id="UP000006038"/>
    </source>
</evidence>
<reference evidence="2" key="2">
    <citation type="submission" date="2013-04" db="UniProtKB">
        <authorList>
            <consortium name="EnsemblPlants"/>
        </authorList>
    </citation>
    <scope>IDENTIFICATION</scope>
</reference>
<accession>J3MTA8</accession>
<evidence type="ECO:0000259" key="1">
    <source>
        <dbReference type="Pfam" id="PF13966"/>
    </source>
</evidence>
<sequence>MRSAAGRGEKEVGGVGAVASASSPLGGMFDHGQSPAMGWHLAPYCHLCDNNAESYKHIFQACTFTQQVWTSVRAWLGLTARWVLPKERKSFDAEVILVTWLIWKEHNALIFKGKESSLVLLPTSIVDEWTTWKTASLFLDDGSSL</sequence>
<dbReference type="HOGENOM" id="CLU_1789916_0_0_1"/>
<dbReference type="Pfam" id="PF13966">
    <property type="entry name" value="zf-RVT"/>
    <property type="match status" value="1"/>
</dbReference>
<dbReference type="Gramene" id="OB08G23380.1">
    <property type="protein sequence ID" value="OB08G23380.1"/>
    <property type="gene ID" value="OB08G23380"/>
</dbReference>
<keyword evidence="3" id="KW-1185">Reference proteome</keyword>
<evidence type="ECO:0000313" key="2">
    <source>
        <dbReference type="EnsemblPlants" id="OB08G23380.1"/>
    </source>
</evidence>
<name>J3MTA8_ORYBR</name>
<dbReference type="Proteomes" id="UP000006038">
    <property type="component" value="Chromosome 8"/>
</dbReference>
<dbReference type="EnsemblPlants" id="OB08G23380.1">
    <property type="protein sequence ID" value="OB08G23380.1"/>
    <property type="gene ID" value="OB08G23380"/>
</dbReference>
<feature type="domain" description="Reverse transcriptase zinc-binding" evidence="1">
    <location>
        <begin position="36"/>
        <end position="69"/>
    </location>
</feature>
<dbReference type="OMA" id="KHIFQAC"/>
<organism evidence="2">
    <name type="scientific">Oryza brachyantha</name>
    <name type="common">malo sina</name>
    <dbReference type="NCBI Taxonomy" id="4533"/>
    <lineage>
        <taxon>Eukaryota</taxon>
        <taxon>Viridiplantae</taxon>
        <taxon>Streptophyta</taxon>
        <taxon>Embryophyta</taxon>
        <taxon>Tracheophyta</taxon>
        <taxon>Spermatophyta</taxon>
        <taxon>Magnoliopsida</taxon>
        <taxon>Liliopsida</taxon>
        <taxon>Poales</taxon>
        <taxon>Poaceae</taxon>
        <taxon>BOP clade</taxon>
        <taxon>Oryzoideae</taxon>
        <taxon>Oryzeae</taxon>
        <taxon>Oryzinae</taxon>
        <taxon>Oryza</taxon>
    </lineage>
</organism>
<protein>
    <recommendedName>
        <fullName evidence="1">Reverse transcriptase zinc-binding domain-containing protein</fullName>
    </recommendedName>
</protein>
<dbReference type="InterPro" id="IPR026960">
    <property type="entry name" value="RVT-Znf"/>
</dbReference>
<proteinExistence type="predicted"/>
<reference evidence="2" key="1">
    <citation type="journal article" date="2013" name="Nat. Commun.">
        <title>Whole-genome sequencing of Oryza brachyantha reveals mechanisms underlying Oryza genome evolution.</title>
        <authorList>
            <person name="Chen J."/>
            <person name="Huang Q."/>
            <person name="Gao D."/>
            <person name="Wang J."/>
            <person name="Lang Y."/>
            <person name="Liu T."/>
            <person name="Li B."/>
            <person name="Bai Z."/>
            <person name="Luis Goicoechea J."/>
            <person name="Liang C."/>
            <person name="Chen C."/>
            <person name="Zhang W."/>
            <person name="Sun S."/>
            <person name="Liao Y."/>
            <person name="Zhang X."/>
            <person name="Yang L."/>
            <person name="Song C."/>
            <person name="Wang M."/>
            <person name="Shi J."/>
            <person name="Liu G."/>
            <person name="Liu J."/>
            <person name="Zhou H."/>
            <person name="Zhou W."/>
            <person name="Yu Q."/>
            <person name="An N."/>
            <person name="Chen Y."/>
            <person name="Cai Q."/>
            <person name="Wang B."/>
            <person name="Liu B."/>
            <person name="Min J."/>
            <person name="Huang Y."/>
            <person name="Wu H."/>
            <person name="Li Z."/>
            <person name="Zhang Y."/>
            <person name="Yin Y."/>
            <person name="Song W."/>
            <person name="Jiang J."/>
            <person name="Jackson S.A."/>
            <person name="Wing R.A."/>
            <person name="Wang J."/>
            <person name="Chen M."/>
        </authorList>
    </citation>
    <scope>NUCLEOTIDE SEQUENCE [LARGE SCALE GENOMIC DNA]</scope>
    <source>
        <strain evidence="2">cv. IRGC 101232</strain>
    </source>
</reference>
<dbReference type="AlphaFoldDB" id="J3MTA8"/>